<dbReference type="AlphaFoldDB" id="A0A0D8XKK8"/>
<evidence type="ECO:0000313" key="1">
    <source>
        <dbReference type="EMBL" id="KJH44349.1"/>
    </source>
</evidence>
<dbReference type="Proteomes" id="UP000053766">
    <property type="component" value="Unassembled WGS sequence"/>
</dbReference>
<organism evidence="1 2">
    <name type="scientific">Dictyocaulus viviparus</name>
    <name type="common">Bovine lungworm</name>
    <dbReference type="NCBI Taxonomy" id="29172"/>
    <lineage>
        <taxon>Eukaryota</taxon>
        <taxon>Metazoa</taxon>
        <taxon>Ecdysozoa</taxon>
        <taxon>Nematoda</taxon>
        <taxon>Chromadorea</taxon>
        <taxon>Rhabditida</taxon>
        <taxon>Rhabditina</taxon>
        <taxon>Rhabditomorpha</taxon>
        <taxon>Strongyloidea</taxon>
        <taxon>Metastrongylidae</taxon>
        <taxon>Dictyocaulus</taxon>
    </lineage>
</organism>
<reference evidence="1 2" key="1">
    <citation type="submission" date="2013-11" db="EMBL/GenBank/DDBJ databases">
        <title>Draft genome of the bovine lungworm Dictyocaulus viviparus.</title>
        <authorList>
            <person name="Mitreva M."/>
        </authorList>
    </citation>
    <scope>NUCLEOTIDE SEQUENCE [LARGE SCALE GENOMIC DNA]</scope>
    <source>
        <strain evidence="1 2">HannoverDv2000</strain>
    </source>
</reference>
<keyword evidence="2" id="KW-1185">Reference proteome</keyword>
<gene>
    <name evidence="1" type="ORF">DICVIV_09618</name>
</gene>
<sequence length="67" mass="7376">MNSVVTEAIDDPGCGNFDRCLIAIAKSKGIDKAELVNTSKCQSLLDTLKILAVLLYLVIYDSFFTEF</sequence>
<name>A0A0D8XKK8_DICVI</name>
<proteinExistence type="predicted"/>
<dbReference type="EMBL" id="KN716480">
    <property type="protein sequence ID" value="KJH44349.1"/>
    <property type="molecule type" value="Genomic_DNA"/>
</dbReference>
<protein>
    <submittedName>
        <fullName evidence="1">Uncharacterized protein</fullName>
    </submittedName>
</protein>
<reference evidence="2" key="2">
    <citation type="journal article" date="2016" name="Sci. Rep.">
        <title>Dictyocaulus viviparus genome, variome and transcriptome elucidate lungworm biology and support future intervention.</title>
        <authorList>
            <person name="McNulty S.N."/>
            <person name="Strube C."/>
            <person name="Rosa B.A."/>
            <person name="Martin J.C."/>
            <person name="Tyagi R."/>
            <person name="Choi Y.J."/>
            <person name="Wang Q."/>
            <person name="Hallsworth Pepin K."/>
            <person name="Zhang X."/>
            <person name="Ozersky P."/>
            <person name="Wilson R.K."/>
            <person name="Sternberg P.W."/>
            <person name="Gasser R.B."/>
            <person name="Mitreva M."/>
        </authorList>
    </citation>
    <scope>NUCLEOTIDE SEQUENCE [LARGE SCALE GENOMIC DNA]</scope>
    <source>
        <strain evidence="2">HannoverDv2000</strain>
    </source>
</reference>
<evidence type="ECO:0000313" key="2">
    <source>
        <dbReference type="Proteomes" id="UP000053766"/>
    </source>
</evidence>
<accession>A0A0D8XKK8</accession>